<feature type="domain" description="ABC transmembrane type-1" evidence="8">
    <location>
        <begin position="67"/>
        <end position="271"/>
    </location>
</feature>
<evidence type="ECO:0000256" key="5">
    <source>
        <dbReference type="ARBA" id="ARBA00022989"/>
    </source>
</evidence>
<evidence type="ECO:0000256" key="1">
    <source>
        <dbReference type="ARBA" id="ARBA00004651"/>
    </source>
</evidence>
<evidence type="ECO:0000313" key="10">
    <source>
        <dbReference type="Proteomes" id="UP000534783"/>
    </source>
</evidence>
<keyword evidence="10" id="KW-1185">Reference proteome</keyword>
<feature type="transmembrane region" description="Helical" evidence="7">
    <location>
        <begin position="105"/>
        <end position="130"/>
    </location>
</feature>
<evidence type="ECO:0000256" key="2">
    <source>
        <dbReference type="ARBA" id="ARBA00022448"/>
    </source>
</evidence>
<organism evidence="9 10">
    <name type="scientific">Candidatus Manganitrophus noduliformans</name>
    <dbReference type="NCBI Taxonomy" id="2606439"/>
    <lineage>
        <taxon>Bacteria</taxon>
        <taxon>Pseudomonadati</taxon>
        <taxon>Nitrospirota</taxon>
        <taxon>Nitrospiria</taxon>
        <taxon>Candidatus Troglogloeales</taxon>
        <taxon>Candidatus Manganitrophaceae</taxon>
        <taxon>Candidatus Manganitrophus</taxon>
    </lineage>
</organism>
<gene>
    <name evidence="9" type="ORF">MNODULE_18205</name>
</gene>
<feature type="domain" description="ABC transmembrane type-1" evidence="8">
    <location>
        <begin position="341"/>
        <end position="547"/>
    </location>
</feature>
<comment type="subcellular location">
    <subcellularLocation>
        <location evidence="1 7">Cell membrane</location>
        <topology evidence="1 7">Multi-pass membrane protein</topology>
    </subcellularLocation>
</comment>
<feature type="transmembrane region" description="Helical" evidence="7">
    <location>
        <begin position="475"/>
        <end position="493"/>
    </location>
</feature>
<dbReference type="Pfam" id="PF00528">
    <property type="entry name" value="BPD_transp_1"/>
    <property type="match status" value="2"/>
</dbReference>
<comment type="similarity">
    <text evidence="7">Belongs to the binding-protein-dependent transport system permease family.</text>
</comment>
<dbReference type="AlphaFoldDB" id="A0A7X6DSP9"/>
<feature type="transmembrane region" description="Helical" evidence="7">
    <location>
        <begin position="150"/>
        <end position="172"/>
    </location>
</feature>
<keyword evidence="4 7" id="KW-0812">Transmembrane</keyword>
<dbReference type="CDD" id="cd06261">
    <property type="entry name" value="TM_PBP2"/>
    <property type="match status" value="2"/>
</dbReference>
<sequence>MKPYVLKVPFERGVSFFQRAFLDRWQVATLSIAGLVLTPLGVVLFSVFSETNDVWLHFVQTSLVTLLANTFWLLLGVGVGTTFLGVSLAWLTAACDFPGRKWLDWALMLPLSLPPYVVAFVGIGLLDFTGPVQTQLRSWLGAEPLWFPKIRSTGGVIAVMTLTLYPYVYMLARNAFLTQGRRAIEAAQSLGQGRLRGFLHVALPMARPWIAGGLALVLMETLADFGTVSIFNYDTFTTAIYKAWFGLFSLSAAAQLASLLVLIVFIVLLIEQRSRSRRRFSHAGRSSVADRIPLRGGRGWLAFAYAISVLGIAFIIPVGQLSVWAFGVFQQDFDLRYLSFLGHSVFLGGAAALLTCAGALILVSANRLRNDLMTRTAVRVATLGYALPGSVLAVGIFIPLIWIDKQMIEWIQTLFGIEIGFILNGTLAAMLLAYLIRFLAVAHGAVDSAMNRITPSLDETARCLGVSGVPLLRRVYLPMLRGGLLTAALLVFVDVMKEMPITLMTRPFGWDTLSVRIFEMTSEGQWERAALPAVALVLAGFIPILLLSRYSNREP</sequence>
<evidence type="ECO:0000256" key="3">
    <source>
        <dbReference type="ARBA" id="ARBA00022475"/>
    </source>
</evidence>
<feature type="transmembrane region" description="Helical" evidence="7">
    <location>
        <begin position="377"/>
        <end position="402"/>
    </location>
</feature>
<keyword evidence="5 7" id="KW-1133">Transmembrane helix</keyword>
<dbReference type="Gene3D" id="1.10.3720.10">
    <property type="entry name" value="MetI-like"/>
    <property type="match status" value="2"/>
</dbReference>
<dbReference type="GO" id="GO:0055085">
    <property type="term" value="P:transmembrane transport"/>
    <property type="evidence" value="ECO:0007669"/>
    <property type="project" value="InterPro"/>
</dbReference>
<dbReference type="SUPFAM" id="SSF161098">
    <property type="entry name" value="MetI-like"/>
    <property type="match status" value="2"/>
</dbReference>
<comment type="caution">
    <text evidence="9">The sequence shown here is derived from an EMBL/GenBank/DDBJ whole genome shotgun (WGS) entry which is preliminary data.</text>
</comment>
<feature type="transmembrane region" description="Helical" evidence="7">
    <location>
        <begin position="345"/>
        <end position="365"/>
    </location>
</feature>
<dbReference type="InterPro" id="IPR000515">
    <property type="entry name" value="MetI-like"/>
</dbReference>
<evidence type="ECO:0000313" key="9">
    <source>
        <dbReference type="EMBL" id="NKE72687.1"/>
    </source>
</evidence>
<feature type="transmembrane region" description="Helical" evidence="7">
    <location>
        <begin position="27"/>
        <end position="48"/>
    </location>
</feature>
<evidence type="ECO:0000256" key="6">
    <source>
        <dbReference type="ARBA" id="ARBA00023136"/>
    </source>
</evidence>
<accession>A0A7X6DSP9</accession>
<keyword evidence="2 7" id="KW-0813">Transport</keyword>
<dbReference type="PROSITE" id="PS50928">
    <property type="entry name" value="ABC_TM1"/>
    <property type="match status" value="2"/>
</dbReference>
<name>A0A7X6DSP9_9BACT</name>
<dbReference type="GO" id="GO:0005886">
    <property type="term" value="C:plasma membrane"/>
    <property type="evidence" value="ECO:0007669"/>
    <property type="project" value="UniProtKB-SubCell"/>
</dbReference>
<feature type="transmembrane region" description="Helical" evidence="7">
    <location>
        <begin position="414"/>
        <end position="436"/>
    </location>
</feature>
<evidence type="ECO:0000256" key="7">
    <source>
        <dbReference type="RuleBase" id="RU363032"/>
    </source>
</evidence>
<proteinExistence type="inferred from homology"/>
<keyword evidence="6 7" id="KW-0472">Membrane</keyword>
<feature type="transmembrane region" description="Helical" evidence="7">
    <location>
        <begin position="529"/>
        <end position="547"/>
    </location>
</feature>
<dbReference type="EMBL" id="VTOW01000004">
    <property type="protein sequence ID" value="NKE72687.1"/>
    <property type="molecule type" value="Genomic_DNA"/>
</dbReference>
<feature type="transmembrane region" description="Helical" evidence="7">
    <location>
        <begin position="243"/>
        <end position="270"/>
    </location>
</feature>
<dbReference type="FunFam" id="1.10.3720.10:FF:000088">
    <property type="entry name" value="Iron(III) ABC transporter, permease protein"/>
    <property type="match status" value="1"/>
</dbReference>
<dbReference type="InterPro" id="IPR035906">
    <property type="entry name" value="MetI-like_sf"/>
</dbReference>
<feature type="transmembrane region" description="Helical" evidence="7">
    <location>
        <begin position="300"/>
        <end position="325"/>
    </location>
</feature>
<evidence type="ECO:0000259" key="8">
    <source>
        <dbReference type="PROSITE" id="PS50928"/>
    </source>
</evidence>
<reference evidence="9 10" key="1">
    <citation type="journal article" date="2020" name="Nature">
        <title>Bacterial chemolithoautotrophy via manganese oxidation.</title>
        <authorList>
            <person name="Yu H."/>
            <person name="Leadbetter J.R."/>
        </authorList>
    </citation>
    <scope>NUCLEOTIDE SEQUENCE [LARGE SCALE GENOMIC DNA]</scope>
    <source>
        <strain evidence="9 10">Mn-1</strain>
    </source>
</reference>
<keyword evidence="3" id="KW-1003">Cell membrane</keyword>
<dbReference type="PANTHER" id="PTHR30183:SF2">
    <property type="entry name" value="IRON UTILIZATION PROTEIN"/>
    <property type="match status" value="1"/>
</dbReference>
<dbReference type="PANTHER" id="PTHR30183">
    <property type="entry name" value="MOLYBDENUM TRANSPORT SYSTEM PERMEASE PROTEIN MODB"/>
    <property type="match status" value="1"/>
</dbReference>
<evidence type="ECO:0000256" key="4">
    <source>
        <dbReference type="ARBA" id="ARBA00022692"/>
    </source>
</evidence>
<protein>
    <submittedName>
        <fullName evidence="9">Iron ABC transporter permease</fullName>
    </submittedName>
</protein>
<dbReference type="Proteomes" id="UP000534783">
    <property type="component" value="Unassembled WGS sequence"/>
</dbReference>
<feature type="transmembrane region" description="Helical" evidence="7">
    <location>
        <begin position="71"/>
        <end position="93"/>
    </location>
</feature>